<evidence type="ECO:0000313" key="3">
    <source>
        <dbReference type="EMBL" id="GFE16274.1"/>
    </source>
</evidence>
<comment type="caution">
    <text evidence="3">The sequence shown here is derived from an EMBL/GenBank/DDBJ whole genome shotgun (WGS) entry which is preliminary data.</text>
</comment>
<dbReference type="InterPro" id="IPR016032">
    <property type="entry name" value="Sig_transdc_resp-reg_C-effctor"/>
</dbReference>
<dbReference type="InterPro" id="IPR000792">
    <property type="entry name" value="Tscrpt_reg_LuxR_C"/>
</dbReference>
<dbReference type="SUPFAM" id="SSF46894">
    <property type="entry name" value="C-terminal effector domain of the bipartite response regulators"/>
    <property type="match status" value="1"/>
</dbReference>
<proteinExistence type="predicted"/>
<protein>
    <recommendedName>
        <fullName evidence="2">HTH luxR-type domain-containing protein</fullName>
    </recommendedName>
</protein>
<reference evidence="3 4" key="1">
    <citation type="submission" date="2019-12" db="EMBL/GenBank/DDBJ databases">
        <title>Whole genome shotgun sequence of Streptomyces hygroscopicus subsp. glebosus NBRC 13786.</title>
        <authorList>
            <person name="Ichikawa N."/>
            <person name="Kimura A."/>
            <person name="Kitahashi Y."/>
            <person name="Komaki H."/>
            <person name="Tamura T."/>
        </authorList>
    </citation>
    <scope>NUCLEOTIDE SEQUENCE [LARGE SCALE GENOMIC DNA]</scope>
    <source>
        <strain evidence="3 4">NBRC 13786</strain>
    </source>
</reference>
<evidence type="ECO:0000256" key="1">
    <source>
        <dbReference type="SAM" id="MobiDB-lite"/>
    </source>
</evidence>
<evidence type="ECO:0000313" key="4">
    <source>
        <dbReference type="Proteomes" id="UP000430079"/>
    </source>
</evidence>
<dbReference type="InterPro" id="IPR036388">
    <property type="entry name" value="WH-like_DNA-bd_sf"/>
</dbReference>
<organism evidence="3 4">
    <name type="scientific">Streptomyces glebosus</name>
    <dbReference type="NCBI Taxonomy" id="249580"/>
    <lineage>
        <taxon>Bacteria</taxon>
        <taxon>Bacillati</taxon>
        <taxon>Actinomycetota</taxon>
        <taxon>Actinomycetes</taxon>
        <taxon>Kitasatosporales</taxon>
        <taxon>Streptomycetaceae</taxon>
        <taxon>Streptomyces</taxon>
    </lineage>
</organism>
<dbReference type="AlphaFoldDB" id="A0A640SZE7"/>
<dbReference type="EMBL" id="BLIO01000001">
    <property type="protein sequence ID" value="GFE16274.1"/>
    <property type="molecule type" value="Genomic_DNA"/>
</dbReference>
<name>A0A640SZE7_9ACTN</name>
<evidence type="ECO:0000259" key="2">
    <source>
        <dbReference type="Pfam" id="PF00196"/>
    </source>
</evidence>
<sequence>MAGDALISPQITVQLLRQLPPPTPSHPHPGPDALTDRERDIARLVARGFTNQEIATHRPHNLPVPSGGHLPIQSPTPR</sequence>
<dbReference type="GO" id="GO:0003677">
    <property type="term" value="F:DNA binding"/>
    <property type="evidence" value="ECO:0007669"/>
    <property type="project" value="InterPro"/>
</dbReference>
<dbReference type="Proteomes" id="UP000430079">
    <property type="component" value="Unassembled WGS sequence"/>
</dbReference>
<dbReference type="GO" id="GO:0006355">
    <property type="term" value="P:regulation of DNA-templated transcription"/>
    <property type="evidence" value="ECO:0007669"/>
    <property type="project" value="InterPro"/>
</dbReference>
<feature type="region of interest" description="Disordered" evidence="1">
    <location>
        <begin position="51"/>
        <end position="78"/>
    </location>
</feature>
<gene>
    <name evidence="3" type="ORF">Sgleb_43210</name>
</gene>
<keyword evidence="4" id="KW-1185">Reference proteome</keyword>
<dbReference type="Pfam" id="PF00196">
    <property type="entry name" value="GerE"/>
    <property type="match status" value="1"/>
</dbReference>
<feature type="domain" description="HTH luxR-type" evidence="2">
    <location>
        <begin position="33"/>
        <end position="56"/>
    </location>
</feature>
<accession>A0A640SZE7</accession>
<dbReference type="Gene3D" id="1.10.10.10">
    <property type="entry name" value="Winged helix-like DNA-binding domain superfamily/Winged helix DNA-binding domain"/>
    <property type="match status" value="1"/>
</dbReference>